<accession>A0AC60A2Z9</accession>
<proteinExistence type="predicted"/>
<organism evidence="1">
    <name type="scientific">Rangifer tarandus platyrhynchus</name>
    <name type="common">Svalbard reindeer</name>
    <dbReference type="NCBI Taxonomy" id="3082113"/>
    <lineage>
        <taxon>Eukaryota</taxon>
        <taxon>Metazoa</taxon>
        <taxon>Chordata</taxon>
        <taxon>Craniata</taxon>
        <taxon>Vertebrata</taxon>
        <taxon>Euteleostomi</taxon>
        <taxon>Mammalia</taxon>
        <taxon>Eutheria</taxon>
        <taxon>Laurasiatheria</taxon>
        <taxon>Artiodactyla</taxon>
        <taxon>Ruminantia</taxon>
        <taxon>Pecora</taxon>
        <taxon>Cervidae</taxon>
        <taxon>Odocoileinae</taxon>
        <taxon>Rangifer</taxon>
    </lineage>
</organism>
<evidence type="ECO:0000313" key="1">
    <source>
        <dbReference type="EMBL" id="CAN0551429.1"/>
    </source>
</evidence>
<sequence>MAGAGACGARRLRGGLSKQPRDWLRDGSGPCSNSSADHSPTEAAAQEATAAHRGHVAGSGTSSSGGGSQGGLGPGPAGGARGGEGSCGAAAPPPPSPGFLFTESGVSGSDGGGAPCLSSLTSRPRSPARGSGARPWAVGSGRGGGGPRLKHPPGAEG</sequence>
<dbReference type="EMBL" id="OX596091">
    <property type="protein sequence ID" value="CAN0551429.1"/>
    <property type="molecule type" value="Genomic_DNA"/>
</dbReference>
<name>A0AC60A2Z9_RANTA</name>
<reference evidence="1" key="2">
    <citation type="submission" date="2025-03" db="EMBL/GenBank/DDBJ databases">
        <authorList>
            <consortium name="ELIXIR-Norway"/>
            <consortium name="Elixir Norway"/>
        </authorList>
    </citation>
    <scope>NUCLEOTIDE SEQUENCE</scope>
</reference>
<reference evidence="1" key="1">
    <citation type="submission" date="2023-05" db="EMBL/GenBank/DDBJ databases">
        <authorList>
            <consortium name="ELIXIR-Norway"/>
        </authorList>
    </citation>
    <scope>NUCLEOTIDE SEQUENCE</scope>
</reference>
<gene>
    <name evidence="1" type="ORF">MRATA1EN22A_LOCUS26253</name>
</gene>
<protein>
    <submittedName>
        <fullName evidence="1">Uncharacterized protein</fullName>
    </submittedName>
</protein>